<gene>
    <name evidence="2" type="ORF">EVAR_62586_1</name>
</gene>
<dbReference type="EMBL" id="BGZK01001119">
    <property type="protein sequence ID" value="GBP71743.1"/>
    <property type="molecule type" value="Genomic_DNA"/>
</dbReference>
<reference evidence="2 3" key="1">
    <citation type="journal article" date="2019" name="Commun. Biol.">
        <title>The bagworm genome reveals a unique fibroin gene that provides high tensile strength.</title>
        <authorList>
            <person name="Kono N."/>
            <person name="Nakamura H."/>
            <person name="Ohtoshi R."/>
            <person name="Tomita M."/>
            <person name="Numata K."/>
            <person name="Arakawa K."/>
        </authorList>
    </citation>
    <scope>NUCLEOTIDE SEQUENCE [LARGE SCALE GENOMIC DNA]</scope>
</reference>
<name>A0A4C1Y8V1_EUMVA</name>
<evidence type="ECO:0000313" key="3">
    <source>
        <dbReference type="Proteomes" id="UP000299102"/>
    </source>
</evidence>
<keyword evidence="1" id="KW-0732">Signal</keyword>
<evidence type="ECO:0000256" key="1">
    <source>
        <dbReference type="SAM" id="SignalP"/>
    </source>
</evidence>
<dbReference type="AlphaFoldDB" id="A0A4C1Y8V1"/>
<keyword evidence="3" id="KW-1185">Reference proteome</keyword>
<feature type="signal peptide" evidence="1">
    <location>
        <begin position="1"/>
        <end position="19"/>
    </location>
</feature>
<comment type="caution">
    <text evidence="2">The sequence shown here is derived from an EMBL/GenBank/DDBJ whole genome shotgun (WGS) entry which is preliminary data.</text>
</comment>
<evidence type="ECO:0008006" key="4">
    <source>
        <dbReference type="Google" id="ProtNLM"/>
    </source>
</evidence>
<sequence>MHAVGVSFFGLVVLVHLRGRDVGEVLRNKDLSENSSGFGRMKWASARGRLQAIYLFPSTAREGETLGCILRVPIFARVKMCYAPAVNETGL</sequence>
<evidence type="ECO:0000313" key="2">
    <source>
        <dbReference type="EMBL" id="GBP71743.1"/>
    </source>
</evidence>
<organism evidence="2 3">
    <name type="scientific">Eumeta variegata</name>
    <name type="common">Bagworm moth</name>
    <name type="synonym">Eumeta japonica</name>
    <dbReference type="NCBI Taxonomy" id="151549"/>
    <lineage>
        <taxon>Eukaryota</taxon>
        <taxon>Metazoa</taxon>
        <taxon>Ecdysozoa</taxon>
        <taxon>Arthropoda</taxon>
        <taxon>Hexapoda</taxon>
        <taxon>Insecta</taxon>
        <taxon>Pterygota</taxon>
        <taxon>Neoptera</taxon>
        <taxon>Endopterygota</taxon>
        <taxon>Lepidoptera</taxon>
        <taxon>Glossata</taxon>
        <taxon>Ditrysia</taxon>
        <taxon>Tineoidea</taxon>
        <taxon>Psychidae</taxon>
        <taxon>Oiketicinae</taxon>
        <taxon>Eumeta</taxon>
    </lineage>
</organism>
<protein>
    <recommendedName>
        <fullName evidence="4">Secreted protein</fullName>
    </recommendedName>
</protein>
<dbReference type="Proteomes" id="UP000299102">
    <property type="component" value="Unassembled WGS sequence"/>
</dbReference>
<proteinExistence type="predicted"/>
<feature type="chain" id="PRO_5020023958" description="Secreted protein" evidence="1">
    <location>
        <begin position="20"/>
        <end position="91"/>
    </location>
</feature>
<accession>A0A4C1Y8V1</accession>